<sequence>MLIKVHYRAFVFEEWALEIRILRELYHEGLLKKASVVPAPMEQDRWLLVFERLNGAQEKITRARTDQEKVYKRINGALVDAREIGFKSVTVEFQ</sequence>
<organism evidence="1 2">
    <name type="scientific">Pseudoalteromonas gelatinilytica</name>
    <dbReference type="NCBI Taxonomy" id="1703256"/>
    <lineage>
        <taxon>Bacteria</taxon>
        <taxon>Pseudomonadati</taxon>
        <taxon>Pseudomonadota</taxon>
        <taxon>Gammaproteobacteria</taxon>
        <taxon>Alteromonadales</taxon>
        <taxon>Pseudoalteromonadaceae</taxon>
        <taxon>Pseudoalteromonas</taxon>
    </lineage>
</organism>
<dbReference type="Proteomes" id="UP000638462">
    <property type="component" value="Unassembled WGS sequence"/>
</dbReference>
<protein>
    <submittedName>
        <fullName evidence="1">Uncharacterized protein</fullName>
    </submittedName>
</protein>
<accession>A0ABQ1UB72</accession>
<comment type="caution">
    <text evidence="1">The sequence shown here is derived from an EMBL/GenBank/DDBJ whole genome shotgun (WGS) entry which is preliminary data.</text>
</comment>
<reference evidence="2" key="1">
    <citation type="journal article" date="2019" name="Int. J. Syst. Evol. Microbiol.">
        <title>The Global Catalogue of Microorganisms (GCM) 10K type strain sequencing project: providing services to taxonomists for standard genome sequencing and annotation.</title>
        <authorList>
            <consortium name="The Broad Institute Genomics Platform"/>
            <consortium name="The Broad Institute Genome Sequencing Center for Infectious Disease"/>
            <person name="Wu L."/>
            <person name="Ma J."/>
        </authorList>
    </citation>
    <scope>NUCLEOTIDE SEQUENCE [LARGE SCALE GENOMIC DNA]</scope>
    <source>
        <strain evidence="2">CGMCC 1.15394</strain>
    </source>
</reference>
<gene>
    <name evidence="1" type="ORF">GCM10008027_44650</name>
</gene>
<dbReference type="EMBL" id="BMIT01000038">
    <property type="protein sequence ID" value="GGF14914.1"/>
    <property type="molecule type" value="Genomic_DNA"/>
</dbReference>
<keyword evidence="2" id="KW-1185">Reference proteome</keyword>
<evidence type="ECO:0000313" key="1">
    <source>
        <dbReference type="EMBL" id="GGF14914.1"/>
    </source>
</evidence>
<name>A0ABQ1UB72_9GAMM</name>
<proteinExistence type="predicted"/>
<evidence type="ECO:0000313" key="2">
    <source>
        <dbReference type="Proteomes" id="UP000638462"/>
    </source>
</evidence>